<dbReference type="GO" id="GO:0008270">
    <property type="term" value="F:zinc ion binding"/>
    <property type="evidence" value="ECO:0007669"/>
    <property type="project" value="InterPro"/>
</dbReference>
<gene>
    <name evidence="2" type="ORF">RF11_02088</name>
</gene>
<dbReference type="InterPro" id="IPR014782">
    <property type="entry name" value="Peptidase_M1_dom"/>
</dbReference>
<evidence type="ECO:0000313" key="2">
    <source>
        <dbReference type="EMBL" id="KII66443.1"/>
    </source>
</evidence>
<dbReference type="SUPFAM" id="SSF55486">
    <property type="entry name" value="Metalloproteases ('zincins'), catalytic domain"/>
    <property type="match status" value="1"/>
</dbReference>
<keyword evidence="3" id="KW-1185">Reference proteome</keyword>
<dbReference type="Pfam" id="PF01433">
    <property type="entry name" value="Peptidase_M1"/>
    <property type="match status" value="1"/>
</dbReference>
<dbReference type="AlphaFoldDB" id="A0A0C2JB71"/>
<reference evidence="2 3" key="1">
    <citation type="journal article" date="2014" name="Genome Biol. Evol.">
        <title>The genome of the myxosporean Thelohanellus kitauei shows adaptations to nutrient acquisition within its fish host.</title>
        <authorList>
            <person name="Yang Y."/>
            <person name="Xiong J."/>
            <person name="Zhou Z."/>
            <person name="Huo F."/>
            <person name="Miao W."/>
            <person name="Ran C."/>
            <person name="Liu Y."/>
            <person name="Zhang J."/>
            <person name="Feng J."/>
            <person name="Wang M."/>
            <person name="Wang M."/>
            <person name="Wang L."/>
            <person name="Yao B."/>
        </authorList>
    </citation>
    <scope>NUCLEOTIDE SEQUENCE [LARGE SCALE GENOMIC DNA]</scope>
    <source>
        <strain evidence="2">Wuqing</strain>
    </source>
</reference>
<name>A0A0C2JB71_THEKT</name>
<dbReference type="GO" id="GO:0008237">
    <property type="term" value="F:metallopeptidase activity"/>
    <property type="evidence" value="ECO:0007669"/>
    <property type="project" value="InterPro"/>
</dbReference>
<evidence type="ECO:0000313" key="3">
    <source>
        <dbReference type="Proteomes" id="UP000031668"/>
    </source>
</evidence>
<sequence length="140" mass="16481">MYIAFDKVFPSPKIQMHIYLSNYAVGIEVDLYFIRHPEYVFDCNTYSKGASLIKFMSHFVGQENINKGLREYILLVKYHLRVRQERYLLNTDKQISPQTWIIPNDIDCVHESSGIKSHMLLENESEEMIGDVDKELKYAL</sequence>
<comment type="caution">
    <text evidence="2">The sequence shown here is derived from an EMBL/GenBank/DDBJ whole genome shotgun (WGS) entry which is preliminary data.</text>
</comment>
<protein>
    <recommendedName>
        <fullName evidence="1">Peptidase M1 membrane alanine aminopeptidase domain-containing protein</fullName>
    </recommendedName>
</protein>
<dbReference type="Gene3D" id="1.10.390.10">
    <property type="entry name" value="Neutral Protease Domain 2"/>
    <property type="match status" value="1"/>
</dbReference>
<feature type="domain" description="Peptidase M1 membrane alanine aminopeptidase" evidence="1">
    <location>
        <begin position="34"/>
        <end position="78"/>
    </location>
</feature>
<evidence type="ECO:0000259" key="1">
    <source>
        <dbReference type="Pfam" id="PF01433"/>
    </source>
</evidence>
<organism evidence="2 3">
    <name type="scientific">Thelohanellus kitauei</name>
    <name type="common">Myxosporean</name>
    <dbReference type="NCBI Taxonomy" id="669202"/>
    <lineage>
        <taxon>Eukaryota</taxon>
        <taxon>Metazoa</taxon>
        <taxon>Cnidaria</taxon>
        <taxon>Myxozoa</taxon>
        <taxon>Myxosporea</taxon>
        <taxon>Bivalvulida</taxon>
        <taxon>Platysporina</taxon>
        <taxon>Myxobolidae</taxon>
        <taxon>Thelohanellus</taxon>
    </lineage>
</organism>
<accession>A0A0C2JB71</accession>
<proteinExistence type="predicted"/>
<dbReference type="Proteomes" id="UP000031668">
    <property type="component" value="Unassembled WGS sequence"/>
</dbReference>
<dbReference type="InterPro" id="IPR027268">
    <property type="entry name" value="Peptidase_M4/M1_CTD_sf"/>
</dbReference>
<dbReference type="EMBL" id="JWZT01003532">
    <property type="protein sequence ID" value="KII66443.1"/>
    <property type="molecule type" value="Genomic_DNA"/>
</dbReference>